<dbReference type="EMBL" id="QOCW01000008">
    <property type="protein sequence ID" value="RBW69746.1"/>
    <property type="molecule type" value="Genomic_DNA"/>
</dbReference>
<accession>A0A366XVS2</accession>
<dbReference type="Gene3D" id="1.10.287.1100">
    <property type="entry name" value="Sporulation inhibitor A"/>
    <property type="match status" value="1"/>
</dbReference>
<comment type="caution">
    <text evidence="1">The sequence shown here is derived from an EMBL/GenBank/DDBJ whole genome shotgun (WGS) entry which is preliminary data.</text>
</comment>
<protein>
    <recommendedName>
        <fullName evidence="3">Sporulation histidine kinase inhibitor Sda</fullName>
    </recommendedName>
</protein>
<dbReference type="AlphaFoldDB" id="A0A366XVS2"/>
<dbReference type="InterPro" id="IPR036916">
    <property type="entry name" value="Sda_sf"/>
</dbReference>
<evidence type="ECO:0008006" key="3">
    <source>
        <dbReference type="Google" id="ProtNLM"/>
    </source>
</evidence>
<organism evidence="1 2">
    <name type="scientific">Bacillus taeanensis</name>
    <dbReference type="NCBI Taxonomy" id="273032"/>
    <lineage>
        <taxon>Bacteria</taxon>
        <taxon>Bacillati</taxon>
        <taxon>Bacillota</taxon>
        <taxon>Bacilli</taxon>
        <taxon>Bacillales</taxon>
        <taxon>Bacillaceae</taxon>
        <taxon>Bacillus</taxon>
    </lineage>
</organism>
<reference evidence="1 2" key="1">
    <citation type="submission" date="2018-07" db="EMBL/GenBank/DDBJ databases">
        <title>Lottiidibacillus patelloidae gen. nov., sp. nov., isolated from the intestinal tract of a marine limpet and the reclassification of B. taeanensis BH030017T, B. algicola KMM 3737T and B. hwajinpoensis SW-72T as genus Lottiidibacillus.</title>
        <authorList>
            <person name="Liu R."/>
            <person name="Huang Z."/>
        </authorList>
    </citation>
    <scope>NUCLEOTIDE SEQUENCE [LARGE SCALE GENOMIC DNA]</scope>
    <source>
        <strain evidence="1 2">BH030017</strain>
    </source>
</reference>
<dbReference type="RefSeq" id="WP_113805829.1">
    <property type="nucleotide sequence ID" value="NZ_QOCW01000008.1"/>
</dbReference>
<dbReference type="InterPro" id="IPR015064">
    <property type="entry name" value="Sda"/>
</dbReference>
<sequence length="48" mass="5549">MISSLSNQFLISVCIQATRLKLDPNFISLLEEIYKRNLPLMWHKTGKG</sequence>
<proteinExistence type="predicted"/>
<name>A0A366XVS2_9BACI</name>
<dbReference type="SUPFAM" id="SSF100985">
    <property type="entry name" value="Sporulation inhibitor Sda"/>
    <property type="match status" value="1"/>
</dbReference>
<dbReference type="Pfam" id="PF08970">
    <property type="entry name" value="Sda"/>
    <property type="match status" value="1"/>
</dbReference>
<gene>
    <name evidence="1" type="ORF">DS031_09440</name>
</gene>
<dbReference type="Proteomes" id="UP000253314">
    <property type="component" value="Unassembled WGS sequence"/>
</dbReference>
<dbReference type="OrthoDB" id="2933732at2"/>
<evidence type="ECO:0000313" key="2">
    <source>
        <dbReference type="Proteomes" id="UP000253314"/>
    </source>
</evidence>
<evidence type="ECO:0000313" key="1">
    <source>
        <dbReference type="EMBL" id="RBW69746.1"/>
    </source>
</evidence>
<keyword evidence="2" id="KW-1185">Reference proteome</keyword>